<keyword evidence="5" id="KW-1185">Reference proteome</keyword>
<protein>
    <submittedName>
        <fullName evidence="4">Uncharacterized protein</fullName>
    </submittedName>
</protein>
<sequence length="756" mass="88089">MGRFYLFDRYYNSTYDEQWNKINGVYDNIRPLVESLSKIVRQANENNVSISFQSTDQNESDSNKNRLEPTFMYTGLFKKVLLEMNHDSQSLNTLVAYYREIYADKSEELESITEFEKEYCPNKAIWYYSKSTFVFGMVNRALRLLEGDVIINMGFFIRDLHYQIEQRHKEYISKSVDEHLSFYRGQGLSFNDFEKLKTNKGRLMSFNCFLSTSSNRDVGDMYAESNSRSQGKVGVLFVIKVDPKIKSTPFANIERESNYPEEAEVLFSMHSVFRIEDIKCLDESQQVYEVQLTLTADDDPELRQLFNQIVTDIEMPTLPRKEDLRTLLLWIGQYDTAEKFYLDLLDKSWLLIDEVYCYMNLGRINDRLGKYDTAFEYYAKALSRVINARCSETDSFFRIYYKQVGALYCETGNYSDALIFLEKSLSMQKELRPLDDSDLYAHYNDIGMVYYHMGKYDEALSKFNQALTTSKNILAPNHINLANLHLNVGTCYAKLEDHTEALTHKKIAIDILEKVLPDNHPILANAYNSFAVTSNYIGNVEEAMIYCRKALHIHEKKAPINHPHFAPICFNLGKIYPEQGDYSNAMLYLEKAHKILQQTLPEDHELLALAYSSFGEVYVKQKVFMQASLYYEKALDIYEVRFSDDHLDLATSYNNLDVVYCQTGKYEKALQCLEKSVTLKEKCVGENHLSLANIYKAIGFTYGKMKKYEESIRYLEKAVDIYRNYALSPDQQAQILLYNIEQYEKVLQLQSGIDFN</sequence>
<dbReference type="Proteomes" id="UP000663828">
    <property type="component" value="Unassembled WGS sequence"/>
</dbReference>
<dbReference type="InterPro" id="IPR011990">
    <property type="entry name" value="TPR-like_helical_dom_sf"/>
</dbReference>
<dbReference type="Gene3D" id="3.90.176.10">
    <property type="entry name" value="Toxin ADP-ribosyltransferase, Chain A, domain 1"/>
    <property type="match status" value="1"/>
</dbReference>
<name>A0A815PL39_ADIRI</name>
<feature type="repeat" description="TPR" evidence="3">
    <location>
        <begin position="440"/>
        <end position="473"/>
    </location>
</feature>
<evidence type="ECO:0000256" key="2">
    <source>
        <dbReference type="ARBA" id="ARBA00022803"/>
    </source>
</evidence>
<evidence type="ECO:0000256" key="3">
    <source>
        <dbReference type="PROSITE-ProRule" id="PRU00339"/>
    </source>
</evidence>
<organism evidence="4 5">
    <name type="scientific">Adineta ricciae</name>
    <name type="common">Rotifer</name>
    <dbReference type="NCBI Taxonomy" id="249248"/>
    <lineage>
        <taxon>Eukaryota</taxon>
        <taxon>Metazoa</taxon>
        <taxon>Spiralia</taxon>
        <taxon>Gnathifera</taxon>
        <taxon>Rotifera</taxon>
        <taxon>Eurotatoria</taxon>
        <taxon>Bdelloidea</taxon>
        <taxon>Adinetida</taxon>
        <taxon>Adinetidae</taxon>
        <taxon>Adineta</taxon>
    </lineage>
</organism>
<feature type="repeat" description="TPR" evidence="3">
    <location>
        <begin position="566"/>
        <end position="599"/>
    </location>
</feature>
<keyword evidence="1" id="KW-0677">Repeat</keyword>
<dbReference type="AlphaFoldDB" id="A0A815PL39"/>
<keyword evidence="2 3" id="KW-0802">TPR repeat</keyword>
<evidence type="ECO:0000313" key="4">
    <source>
        <dbReference type="EMBL" id="CAF1451255.1"/>
    </source>
</evidence>
<feature type="repeat" description="TPR" evidence="3">
    <location>
        <begin position="398"/>
        <end position="431"/>
    </location>
</feature>
<dbReference type="SMART" id="SM00028">
    <property type="entry name" value="TPR"/>
    <property type="match status" value="9"/>
</dbReference>
<dbReference type="Gene3D" id="1.25.40.10">
    <property type="entry name" value="Tetratricopeptide repeat domain"/>
    <property type="match status" value="3"/>
</dbReference>
<comment type="caution">
    <text evidence="4">The sequence shown here is derived from an EMBL/GenBank/DDBJ whole genome shotgun (WGS) entry which is preliminary data.</text>
</comment>
<gene>
    <name evidence="4" type="ORF">XAT740_LOCUS36893</name>
</gene>
<dbReference type="PROSITE" id="PS50293">
    <property type="entry name" value="TPR_REGION"/>
    <property type="match status" value="1"/>
</dbReference>
<dbReference type="EMBL" id="CAJNOR010003826">
    <property type="protein sequence ID" value="CAF1451255.1"/>
    <property type="molecule type" value="Genomic_DNA"/>
</dbReference>
<feature type="repeat" description="TPR" evidence="3">
    <location>
        <begin position="692"/>
        <end position="725"/>
    </location>
</feature>
<dbReference type="PROSITE" id="PS50005">
    <property type="entry name" value="TPR"/>
    <property type="match status" value="7"/>
</dbReference>
<feature type="repeat" description="TPR" evidence="3">
    <location>
        <begin position="650"/>
        <end position="683"/>
    </location>
</feature>
<evidence type="ECO:0000313" key="5">
    <source>
        <dbReference type="Proteomes" id="UP000663828"/>
    </source>
</evidence>
<proteinExistence type="predicted"/>
<dbReference type="PANTHER" id="PTHR45641:SF19">
    <property type="entry name" value="NEPHROCYSTIN-3"/>
    <property type="match status" value="1"/>
</dbReference>
<dbReference type="Pfam" id="PF13374">
    <property type="entry name" value="TPR_10"/>
    <property type="match status" value="1"/>
</dbReference>
<dbReference type="SUPFAM" id="SSF81901">
    <property type="entry name" value="HCP-like"/>
    <property type="match status" value="1"/>
</dbReference>
<accession>A0A815PL39</accession>
<dbReference type="PROSITE" id="PS51996">
    <property type="entry name" value="TR_MART"/>
    <property type="match status" value="1"/>
</dbReference>
<reference evidence="4" key="1">
    <citation type="submission" date="2021-02" db="EMBL/GenBank/DDBJ databases">
        <authorList>
            <person name="Nowell W R."/>
        </authorList>
    </citation>
    <scope>NUCLEOTIDE SEQUENCE</scope>
</reference>
<dbReference type="SUPFAM" id="SSF48452">
    <property type="entry name" value="TPR-like"/>
    <property type="match status" value="1"/>
</dbReference>
<dbReference type="PANTHER" id="PTHR45641">
    <property type="entry name" value="TETRATRICOPEPTIDE REPEAT PROTEIN (AFU_ORTHOLOGUE AFUA_6G03870)"/>
    <property type="match status" value="1"/>
</dbReference>
<evidence type="ECO:0000256" key="1">
    <source>
        <dbReference type="ARBA" id="ARBA00022737"/>
    </source>
</evidence>
<dbReference type="InterPro" id="IPR019734">
    <property type="entry name" value="TPR_rpt"/>
</dbReference>
<dbReference type="SUPFAM" id="SSF56399">
    <property type="entry name" value="ADP-ribosylation"/>
    <property type="match status" value="1"/>
</dbReference>
<feature type="repeat" description="TPR" evidence="3">
    <location>
        <begin position="355"/>
        <end position="388"/>
    </location>
</feature>
<dbReference type="Pfam" id="PF13424">
    <property type="entry name" value="TPR_12"/>
    <property type="match status" value="4"/>
</dbReference>
<feature type="repeat" description="TPR" evidence="3">
    <location>
        <begin position="608"/>
        <end position="641"/>
    </location>
</feature>